<evidence type="ECO:0000256" key="7">
    <source>
        <dbReference type="ARBA" id="ARBA00022989"/>
    </source>
</evidence>
<evidence type="ECO:0000256" key="10">
    <source>
        <dbReference type="SAM" id="Phobius"/>
    </source>
</evidence>
<keyword evidence="8 10" id="KW-0472">Membrane</keyword>
<protein>
    <submittedName>
        <fullName evidence="12">SP family arabinose:H+ symporter-like MFS transporter/SP family xylose:H+ symportor-like MFS transporter</fullName>
    </submittedName>
</protein>
<keyword evidence="13" id="KW-1185">Reference proteome</keyword>
<dbReference type="Pfam" id="PF00083">
    <property type="entry name" value="Sugar_tr"/>
    <property type="match status" value="1"/>
</dbReference>
<keyword evidence="5" id="KW-0762">Sugar transport</keyword>
<accession>A0A2M9CVC0</accession>
<evidence type="ECO:0000256" key="3">
    <source>
        <dbReference type="ARBA" id="ARBA00022448"/>
    </source>
</evidence>
<proteinExistence type="inferred from homology"/>
<dbReference type="PROSITE" id="PS00217">
    <property type="entry name" value="SUGAR_TRANSPORT_2"/>
    <property type="match status" value="1"/>
</dbReference>
<comment type="caution">
    <text evidence="12">The sequence shown here is derived from an EMBL/GenBank/DDBJ whole genome shotgun (WGS) entry which is preliminary data.</text>
</comment>
<feature type="transmembrane region" description="Helical" evidence="10">
    <location>
        <begin position="43"/>
        <end position="62"/>
    </location>
</feature>
<organism evidence="12 13">
    <name type="scientific">Thermoflavifilum aggregans</name>
    <dbReference type="NCBI Taxonomy" id="454188"/>
    <lineage>
        <taxon>Bacteria</taxon>
        <taxon>Pseudomonadati</taxon>
        <taxon>Bacteroidota</taxon>
        <taxon>Chitinophagia</taxon>
        <taxon>Chitinophagales</taxon>
        <taxon>Chitinophagaceae</taxon>
        <taxon>Thermoflavifilum</taxon>
    </lineage>
</organism>
<evidence type="ECO:0000256" key="2">
    <source>
        <dbReference type="ARBA" id="ARBA00010992"/>
    </source>
</evidence>
<dbReference type="InterPro" id="IPR005828">
    <property type="entry name" value="MFS_sugar_transport-like"/>
</dbReference>
<dbReference type="NCBIfam" id="TIGR00879">
    <property type="entry name" value="SP"/>
    <property type="match status" value="1"/>
</dbReference>
<dbReference type="InterPro" id="IPR050820">
    <property type="entry name" value="MFS_Sugar_Transporter"/>
</dbReference>
<keyword evidence="3 9" id="KW-0813">Transport</keyword>
<feature type="transmembrane region" description="Helical" evidence="10">
    <location>
        <begin position="167"/>
        <end position="189"/>
    </location>
</feature>
<dbReference type="RefSeq" id="WP_100314381.1">
    <property type="nucleotide sequence ID" value="NZ_PGFG01000001.1"/>
</dbReference>
<dbReference type="GO" id="GO:0022857">
    <property type="term" value="F:transmembrane transporter activity"/>
    <property type="evidence" value="ECO:0007669"/>
    <property type="project" value="InterPro"/>
</dbReference>
<feature type="transmembrane region" description="Helical" evidence="10">
    <location>
        <begin position="132"/>
        <end position="155"/>
    </location>
</feature>
<dbReference type="SUPFAM" id="SSF103473">
    <property type="entry name" value="MFS general substrate transporter"/>
    <property type="match status" value="1"/>
</dbReference>
<dbReference type="PROSITE" id="PS00216">
    <property type="entry name" value="SUGAR_TRANSPORT_1"/>
    <property type="match status" value="2"/>
</dbReference>
<keyword evidence="6 10" id="KW-0812">Transmembrane</keyword>
<dbReference type="GO" id="GO:0005886">
    <property type="term" value="C:plasma membrane"/>
    <property type="evidence" value="ECO:0007669"/>
    <property type="project" value="UniProtKB-SubCell"/>
</dbReference>
<name>A0A2M9CVC0_9BACT</name>
<gene>
    <name evidence="12" type="ORF">BXY57_1415</name>
</gene>
<feature type="transmembrane region" description="Helical" evidence="10">
    <location>
        <begin position="99"/>
        <end position="120"/>
    </location>
</feature>
<dbReference type="EMBL" id="PGFG01000001">
    <property type="protein sequence ID" value="PJJ75825.1"/>
    <property type="molecule type" value="Genomic_DNA"/>
</dbReference>
<comment type="similarity">
    <text evidence="2 9">Belongs to the major facilitator superfamily. Sugar transporter (TC 2.A.1.1) family.</text>
</comment>
<dbReference type="FunFam" id="1.20.1250.20:FF:000122">
    <property type="entry name" value="D-xylose transporter XylE"/>
    <property type="match status" value="1"/>
</dbReference>
<evidence type="ECO:0000256" key="5">
    <source>
        <dbReference type="ARBA" id="ARBA00022597"/>
    </source>
</evidence>
<dbReference type="PANTHER" id="PTHR48023:SF4">
    <property type="entry name" value="D-XYLOSE-PROTON SYMPORTER-LIKE 2"/>
    <property type="match status" value="1"/>
</dbReference>
<evidence type="ECO:0000256" key="8">
    <source>
        <dbReference type="ARBA" id="ARBA00023136"/>
    </source>
</evidence>
<evidence type="ECO:0000313" key="12">
    <source>
        <dbReference type="EMBL" id="PJJ75825.1"/>
    </source>
</evidence>
<feature type="transmembrane region" description="Helical" evidence="10">
    <location>
        <begin position="379"/>
        <end position="402"/>
    </location>
</feature>
<dbReference type="PROSITE" id="PS50850">
    <property type="entry name" value="MFS"/>
    <property type="match status" value="1"/>
</dbReference>
<feature type="transmembrane region" description="Helical" evidence="10">
    <location>
        <begin position="285"/>
        <end position="308"/>
    </location>
</feature>
<feature type="domain" description="Major facilitator superfamily (MFS) profile" evidence="11">
    <location>
        <begin position="8"/>
        <end position="433"/>
    </location>
</feature>
<dbReference type="OrthoDB" id="9783823at2"/>
<feature type="transmembrane region" description="Helical" evidence="10">
    <location>
        <begin position="315"/>
        <end position="336"/>
    </location>
</feature>
<feature type="transmembrane region" description="Helical" evidence="10">
    <location>
        <begin position="249"/>
        <end position="273"/>
    </location>
</feature>
<dbReference type="Gene3D" id="1.20.1250.20">
    <property type="entry name" value="MFS general substrate transporter like domains"/>
    <property type="match status" value="1"/>
</dbReference>
<comment type="subcellular location">
    <subcellularLocation>
        <location evidence="1">Cell membrane</location>
        <topology evidence="1">Multi-pass membrane protein</topology>
    </subcellularLocation>
</comment>
<dbReference type="Proteomes" id="UP000230000">
    <property type="component" value="Unassembled WGS sequence"/>
</dbReference>
<dbReference type="InterPro" id="IPR003663">
    <property type="entry name" value="Sugar/inositol_transpt"/>
</dbReference>
<evidence type="ECO:0000259" key="11">
    <source>
        <dbReference type="PROSITE" id="PS50850"/>
    </source>
</evidence>
<dbReference type="PANTHER" id="PTHR48023">
    <property type="entry name" value="D-XYLOSE-PROTON SYMPORTER-LIKE 2"/>
    <property type="match status" value="1"/>
</dbReference>
<feature type="transmembrane region" description="Helical" evidence="10">
    <location>
        <begin position="408"/>
        <end position="430"/>
    </location>
</feature>
<dbReference type="PRINTS" id="PR00171">
    <property type="entry name" value="SUGRTRNSPORT"/>
</dbReference>
<keyword evidence="4" id="KW-1003">Cell membrane</keyword>
<evidence type="ECO:0000256" key="6">
    <source>
        <dbReference type="ARBA" id="ARBA00022692"/>
    </source>
</evidence>
<dbReference type="InterPro" id="IPR036259">
    <property type="entry name" value="MFS_trans_sf"/>
</dbReference>
<dbReference type="InterPro" id="IPR020846">
    <property type="entry name" value="MFS_dom"/>
</dbReference>
<evidence type="ECO:0000256" key="9">
    <source>
        <dbReference type="RuleBase" id="RU003346"/>
    </source>
</evidence>
<dbReference type="InterPro" id="IPR005829">
    <property type="entry name" value="Sugar_transporter_CS"/>
</dbReference>
<evidence type="ECO:0000313" key="13">
    <source>
        <dbReference type="Proteomes" id="UP000230000"/>
    </source>
</evidence>
<feature type="transmembrane region" description="Helical" evidence="10">
    <location>
        <begin position="342"/>
        <end position="367"/>
    </location>
</feature>
<evidence type="ECO:0000256" key="4">
    <source>
        <dbReference type="ARBA" id="ARBA00022475"/>
    </source>
</evidence>
<feature type="transmembrane region" description="Helical" evidence="10">
    <location>
        <begin position="74"/>
        <end position="93"/>
    </location>
</feature>
<keyword evidence="7 10" id="KW-1133">Transmembrane helix</keyword>
<sequence>MKRYVIVISAVAALGGLLFGFDTAVIAGTLTSLKIYFHLRDSAIGLVVAAASIGCIPGAFFAGKLADQYGRKPMMLTTAVLYIITSLGCGIAWNFTALVIFRFIGGIAIGMASTLAPIYISEVAPADIRGRLGMIQQLAIVIGILIAFISNYYIANASFIFLSLQNHWRYMLAAALIPSLIFFLLLLLIPESPRWLIIQNKLSKAKEVFNKIFDSDKSTVELDAVLSDVKKDSREINFNEIFTDRYKKIVIIGIVFAAIAQLTGINTIFYYAPLIFEKTHVGGSVLFQTILTGIANLIFTIVAFALIDRIGRKKLLLIGSFVMALCMFFIGYLFYARKLDNYFVLIMIFVYIAAFASTWGVVLWVYVAEIFPNRIRGHATSFAVFGNWTANAIVSFTFPVMLSSLGAAWTFIIYGIINSAMIIFVLRYVFETKGVKLEKIEDLYATV</sequence>
<evidence type="ECO:0000256" key="1">
    <source>
        <dbReference type="ARBA" id="ARBA00004651"/>
    </source>
</evidence>
<dbReference type="AlphaFoldDB" id="A0A2M9CVC0"/>
<reference evidence="12 13" key="1">
    <citation type="submission" date="2017-11" db="EMBL/GenBank/DDBJ databases">
        <title>Genomic Encyclopedia of Archaeal and Bacterial Type Strains, Phase II (KMG-II): From Individual Species to Whole Genera.</title>
        <authorList>
            <person name="Goeker M."/>
        </authorList>
    </citation>
    <scope>NUCLEOTIDE SEQUENCE [LARGE SCALE GENOMIC DNA]</scope>
    <source>
        <strain evidence="12 13">DSM 27268</strain>
    </source>
</reference>